<dbReference type="InterPro" id="IPR017961">
    <property type="entry name" value="DNA_pol_Y-fam_little_finger"/>
</dbReference>
<dbReference type="InterPro" id="IPR043502">
    <property type="entry name" value="DNA/RNA_pol_sf"/>
</dbReference>
<dbReference type="InterPro" id="IPR036775">
    <property type="entry name" value="DNA_pol_Y-fam_lit_finger_sf"/>
</dbReference>
<dbReference type="GO" id="GO:0003684">
    <property type="term" value="F:damaged DNA binding"/>
    <property type="evidence" value="ECO:0007669"/>
    <property type="project" value="InterPro"/>
</dbReference>
<name>X1CZ63_9ZZZZ</name>
<dbReference type="InterPro" id="IPR043128">
    <property type="entry name" value="Rev_trsase/Diguanyl_cyclase"/>
</dbReference>
<feature type="domain" description="UmuC" evidence="1">
    <location>
        <begin position="1"/>
        <end position="74"/>
    </location>
</feature>
<dbReference type="GO" id="GO:0003887">
    <property type="term" value="F:DNA-directed DNA polymerase activity"/>
    <property type="evidence" value="ECO:0007669"/>
    <property type="project" value="TreeGrafter"/>
</dbReference>
<dbReference type="AlphaFoldDB" id="X1CZ63"/>
<comment type="caution">
    <text evidence="2">The sequence shown here is derived from an EMBL/GenBank/DDBJ whole genome shotgun (WGS) entry which is preliminary data.</text>
</comment>
<reference evidence="2" key="1">
    <citation type="journal article" date="2014" name="Front. Microbiol.">
        <title>High frequency of phylogenetically diverse reductive dehalogenase-homologous genes in deep subseafloor sedimentary metagenomes.</title>
        <authorList>
            <person name="Kawai M."/>
            <person name="Futagami T."/>
            <person name="Toyoda A."/>
            <person name="Takaki Y."/>
            <person name="Nishi S."/>
            <person name="Hori S."/>
            <person name="Arai W."/>
            <person name="Tsubouchi T."/>
            <person name="Morono Y."/>
            <person name="Uchiyama I."/>
            <person name="Ito T."/>
            <person name="Fujiyama A."/>
            <person name="Inagaki F."/>
            <person name="Takami H."/>
        </authorList>
    </citation>
    <scope>NUCLEOTIDE SEQUENCE</scope>
    <source>
        <strain evidence="2">Expedition CK06-06</strain>
    </source>
</reference>
<dbReference type="PANTHER" id="PTHR11076:SF33">
    <property type="entry name" value="DNA POLYMERASE KAPPA"/>
    <property type="match status" value="1"/>
</dbReference>
<dbReference type="GO" id="GO:0005829">
    <property type="term" value="C:cytosol"/>
    <property type="evidence" value="ECO:0007669"/>
    <property type="project" value="TreeGrafter"/>
</dbReference>
<evidence type="ECO:0000259" key="1">
    <source>
        <dbReference type="PROSITE" id="PS50173"/>
    </source>
</evidence>
<proteinExistence type="predicted"/>
<dbReference type="Gene3D" id="3.30.1490.100">
    <property type="entry name" value="DNA polymerase, Y-family, little finger domain"/>
    <property type="match status" value="1"/>
</dbReference>
<dbReference type="PANTHER" id="PTHR11076">
    <property type="entry name" value="DNA REPAIR POLYMERASE UMUC / TRANSFERASE FAMILY MEMBER"/>
    <property type="match status" value="1"/>
</dbReference>
<protein>
    <recommendedName>
        <fullName evidence="1">UmuC domain-containing protein</fullName>
    </recommendedName>
</protein>
<dbReference type="SUPFAM" id="SSF56672">
    <property type="entry name" value="DNA/RNA polymerases"/>
    <property type="match status" value="1"/>
</dbReference>
<dbReference type="InterPro" id="IPR050116">
    <property type="entry name" value="DNA_polymerase-Y"/>
</dbReference>
<organism evidence="2">
    <name type="scientific">marine sediment metagenome</name>
    <dbReference type="NCBI Taxonomy" id="412755"/>
    <lineage>
        <taxon>unclassified sequences</taxon>
        <taxon>metagenomes</taxon>
        <taxon>ecological metagenomes</taxon>
    </lineage>
</organism>
<dbReference type="GO" id="GO:0006281">
    <property type="term" value="P:DNA repair"/>
    <property type="evidence" value="ECO:0007669"/>
    <property type="project" value="InterPro"/>
</dbReference>
<dbReference type="GO" id="GO:0042276">
    <property type="term" value="P:error-prone translesion synthesis"/>
    <property type="evidence" value="ECO:0007669"/>
    <property type="project" value="TreeGrafter"/>
</dbReference>
<dbReference type="SUPFAM" id="SSF100879">
    <property type="entry name" value="Lesion bypass DNA polymerase (Y-family), little finger domain"/>
    <property type="match status" value="1"/>
</dbReference>
<accession>X1CZ63</accession>
<dbReference type="PROSITE" id="PS50173">
    <property type="entry name" value="UMUC"/>
    <property type="match status" value="1"/>
</dbReference>
<gene>
    <name evidence="2" type="ORF">S01H4_22909</name>
</gene>
<dbReference type="Pfam" id="PF11799">
    <property type="entry name" value="IMS_C"/>
    <property type="match status" value="1"/>
</dbReference>
<evidence type="ECO:0000313" key="2">
    <source>
        <dbReference type="EMBL" id="GAG89486.1"/>
    </source>
</evidence>
<feature type="non-terminal residue" evidence="2">
    <location>
        <position position="1"/>
    </location>
</feature>
<dbReference type="InterPro" id="IPR001126">
    <property type="entry name" value="UmuC"/>
</dbReference>
<dbReference type="Pfam" id="PF00817">
    <property type="entry name" value="IMS"/>
    <property type="match status" value="1"/>
</dbReference>
<dbReference type="EMBL" id="BART01010563">
    <property type="protein sequence ID" value="GAG89486.1"/>
    <property type="molecule type" value="Genomic_DNA"/>
</dbReference>
<dbReference type="GO" id="GO:0009432">
    <property type="term" value="P:SOS response"/>
    <property type="evidence" value="ECO:0007669"/>
    <property type="project" value="TreeGrafter"/>
</dbReference>
<sequence length="289" mass="32838">SLRLFSSVDNIITKIKEDIKREFGVTCSVGMGPNKLLAKLASSLDKPDGFARIMEEDVPHLSAKLEVSELCGIGPGLTKSLGKFNITTMKDLAECDVEILADRYGIIGRKLHLMGLGKDPSPVLPYFHYEDAKSMGHSITFGEDISDLMKIKRILLWLSERVGRRLRKVKMRGKKVTIGIRYSDFTTISKGRSILQYINDGYQIYKCGLEIMRSFLEPERDVRLVAVSVSRLVKGIYEPDLFEDFEKRERLLSAVDKINDRFGEFTVKRALLLGKHIRKIIFNPLRPVK</sequence>
<dbReference type="Gene3D" id="3.30.70.270">
    <property type="match status" value="1"/>
</dbReference>
<dbReference type="Gene3D" id="1.10.150.20">
    <property type="entry name" value="5' to 3' exonuclease, C-terminal subdomain"/>
    <property type="match status" value="1"/>
</dbReference>